<name>A0AAV6NEK4_9ROSI</name>
<reference evidence="2 3" key="1">
    <citation type="journal article" date="2021" name="Hortic Res">
        <title>The domestication of Cucurbita argyrosperma as revealed by the genome of its wild relative.</title>
        <authorList>
            <person name="Barrera-Redondo J."/>
            <person name="Sanchez-de la Vega G."/>
            <person name="Aguirre-Liguori J.A."/>
            <person name="Castellanos-Morales G."/>
            <person name="Gutierrez-Guerrero Y.T."/>
            <person name="Aguirre-Dugua X."/>
            <person name="Aguirre-Planter E."/>
            <person name="Tenaillon M.I."/>
            <person name="Lira-Saade R."/>
            <person name="Eguiarte L.E."/>
        </authorList>
    </citation>
    <scope>NUCLEOTIDE SEQUENCE [LARGE SCALE GENOMIC DNA]</scope>
    <source>
        <strain evidence="2">JBR-2021</strain>
    </source>
</reference>
<dbReference type="Proteomes" id="UP000685013">
    <property type="component" value="Chromosome 6"/>
</dbReference>
<dbReference type="EMBL" id="JAGKQH010000006">
    <property type="protein sequence ID" value="KAG6596946.1"/>
    <property type="molecule type" value="Genomic_DNA"/>
</dbReference>
<organism evidence="2 3">
    <name type="scientific">Cucurbita argyrosperma subsp. sororia</name>
    <dbReference type="NCBI Taxonomy" id="37648"/>
    <lineage>
        <taxon>Eukaryota</taxon>
        <taxon>Viridiplantae</taxon>
        <taxon>Streptophyta</taxon>
        <taxon>Embryophyta</taxon>
        <taxon>Tracheophyta</taxon>
        <taxon>Spermatophyta</taxon>
        <taxon>Magnoliopsida</taxon>
        <taxon>eudicotyledons</taxon>
        <taxon>Gunneridae</taxon>
        <taxon>Pentapetalae</taxon>
        <taxon>rosids</taxon>
        <taxon>fabids</taxon>
        <taxon>Cucurbitales</taxon>
        <taxon>Cucurbitaceae</taxon>
        <taxon>Cucurbiteae</taxon>
        <taxon>Cucurbita</taxon>
    </lineage>
</organism>
<feature type="compositionally biased region" description="Basic and acidic residues" evidence="1">
    <location>
        <begin position="37"/>
        <end position="63"/>
    </location>
</feature>
<comment type="caution">
    <text evidence="2">The sequence shown here is derived from an EMBL/GenBank/DDBJ whole genome shotgun (WGS) entry which is preliminary data.</text>
</comment>
<accession>A0AAV6NEK4</accession>
<proteinExistence type="predicted"/>
<keyword evidence="3" id="KW-1185">Reference proteome</keyword>
<dbReference type="AlphaFoldDB" id="A0AAV6NEK4"/>
<feature type="compositionally biased region" description="Polar residues" evidence="1">
    <location>
        <begin position="95"/>
        <end position="104"/>
    </location>
</feature>
<protein>
    <submittedName>
        <fullName evidence="2">Uncharacterized protein</fullName>
    </submittedName>
</protein>
<gene>
    <name evidence="2" type="ORF">SDJN03_10126</name>
</gene>
<feature type="compositionally biased region" description="Basic and acidic residues" evidence="1">
    <location>
        <begin position="72"/>
        <end position="94"/>
    </location>
</feature>
<evidence type="ECO:0000256" key="1">
    <source>
        <dbReference type="SAM" id="MobiDB-lite"/>
    </source>
</evidence>
<sequence>MTMIGSRTCRIIFNLNPIHPLLACSTVKGHWPSLLARRYDKPRTDEKDHHRSAEKGTDHRSNTDRAPSMAEEFNRIADEKHLKEAPGRSSDKQSETSQKTASDQNLDDGPNYRPCS</sequence>
<feature type="region of interest" description="Disordered" evidence="1">
    <location>
        <begin position="37"/>
        <end position="116"/>
    </location>
</feature>
<evidence type="ECO:0000313" key="3">
    <source>
        <dbReference type="Proteomes" id="UP000685013"/>
    </source>
</evidence>
<feature type="non-terminal residue" evidence="2">
    <location>
        <position position="1"/>
    </location>
</feature>
<evidence type="ECO:0000313" key="2">
    <source>
        <dbReference type="EMBL" id="KAG6596946.1"/>
    </source>
</evidence>